<sequence>MEPDKNREQELAELIADPETVSTQHTAMLNELLQEYPYFQPLHLLLAKAGQEEGENKGLAKASLYTNGQTLHRFLFEKKTKAAESASAELPSADPDANDDPSAIGEDLPVVTEEPAQESTPAEESTAEEGEAAVEENIHAENEAPVTDEQETFEEISEPAPVAQHHADAVPDAAEETVFEEIGEVDYNTYRPFRNSSQQTDLVQQDEDQAKGEGSVDIAMQDDADDTAEPEISVKETETTARRHTLEDDLVFESIVSTDFFAFENNFTTGERVEEEKTAVSPPFIEEHDEAAAAESEQSRVSNYHDDKLPYTFLWWLAKTRKEHQSTFQPYAVPKKGGSQELQQQYVEHIFHMQSHLTGNEALLDIKKEEKPVSKDFQIIDSFIKNDPQIHPPNAEQIDNENKAKKSAEDQNDLVSETLANIYIEQMLYDKAIDTYEKLSLKFPEKSRYFADLIQSIEKKI</sequence>
<accession>A0A1H3ZEL6</accession>
<dbReference type="Proteomes" id="UP000198850">
    <property type="component" value="Unassembled WGS sequence"/>
</dbReference>
<feature type="compositionally biased region" description="Low complexity" evidence="1">
    <location>
        <begin position="83"/>
        <end position="103"/>
    </location>
</feature>
<evidence type="ECO:0000313" key="2">
    <source>
        <dbReference type="EMBL" id="SEA22097.1"/>
    </source>
</evidence>
<dbReference type="AlphaFoldDB" id="A0A1H3ZEL6"/>
<feature type="region of interest" description="Disordered" evidence="1">
    <location>
        <begin position="80"/>
        <end position="172"/>
    </location>
</feature>
<dbReference type="STRING" id="425514.SAMN05443550_102334"/>
<gene>
    <name evidence="2" type="ORF">SAMN05443550_102334</name>
</gene>
<organism evidence="2 3">
    <name type="scientific">Pedobacter hartonius</name>
    <dbReference type="NCBI Taxonomy" id="425514"/>
    <lineage>
        <taxon>Bacteria</taxon>
        <taxon>Pseudomonadati</taxon>
        <taxon>Bacteroidota</taxon>
        <taxon>Sphingobacteriia</taxon>
        <taxon>Sphingobacteriales</taxon>
        <taxon>Sphingobacteriaceae</taxon>
        <taxon>Pedobacter</taxon>
    </lineage>
</organism>
<feature type="compositionally biased region" description="Acidic residues" evidence="1">
    <location>
        <begin position="125"/>
        <end position="134"/>
    </location>
</feature>
<protein>
    <recommendedName>
        <fullName evidence="4">Tetratricopeptide repeat-containing protein</fullName>
    </recommendedName>
</protein>
<dbReference type="RefSeq" id="WP_175470479.1">
    <property type="nucleotide sequence ID" value="NZ_FNRA01000002.1"/>
</dbReference>
<reference evidence="2 3" key="1">
    <citation type="submission" date="2016-10" db="EMBL/GenBank/DDBJ databases">
        <authorList>
            <person name="de Groot N.N."/>
        </authorList>
    </citation>
    <scope>NUCLEOTIDE SEQUENCE [LARGE SCALE GENOMIC DNA]</scope>
    <source>
        <strain evidence="2 3">DSM 19033</strain>
    </source>
</reference>
<dbReference type="EMBL" id="FNRA01000002">
    <property type="protein sequence ID" value="SEA22097.1"/>
    <property type="molecule type" value="Genomic_DNA"/>
</dbReference>
<name>A0A1H3ZEL6_9SPHI</name>
<keyword evidence="3" id="KW-1185">Reference proteome</keyword>
<evidence type="ECO:0008006" key="4">
    <source>
        <dbReference type="Google" id="ProtNLM"/>
    </source>
</evidence>
<evidence type="ECO:0000313" key="3">
    <source>
        <dbReference type="Proteomes" id="UP000198850"/>
    </source>
</evidence>
<feature type="compositionally biased region" description="Polar residues" evidence="1">
    <location>
        <begin position="194"/>
        <end position="203"/>
    </location>
</feature>
<feature type="region of interest" description="Disordered" evidence="1">
    <location>
        <begin position="192"/>
        <end position="216"/>
    </location>
</feature>
<proteinExistence type="predicted"/>
<evidence type="ECO:0000256" key="1">
    <source>
        <dbReference type="SAM" id="MobiDB-lite"/>
    </source>
</evidence>
<feature type="compositionally biased region" description="Acidic residues" evidence="1">
    <location>
        <begin position="146"/>
        <end position="157"/>
    </location>
</feature>